<evidence type="ECO:0000313" key="10">
    <source>
        <dbReference type="EMBL" id="ALC83354.1"/>
    </source>
</evidence>
<keyword evidence="5 6" id="KW-0067">ATP-binding</keyword>
<dbReference type="InterPro" id="IPR027417">
    <property type="entry name" value="P-loop_NTPase"/>
</dbReference>
<accession>A0A0M4FM73</accession>
<feature type="binding site" evidence="6">
    <location>
        <position position="199"/>
    </location>
    <ligand>
        <name>ATP</name>
        <dbReference type="ChEBI" id="CHEBI:30616"/>
    </ligand>
</feature>
<dbReference type="NCBIfam" id="NF011100">
    <property type="entry name" value="PRK14527.1"/>
    <property type="match status" value="1"/>
</dbReference>
<keyword evidence="6" id="KW-0963">Cytoplasm</keyword>
<dbReference type="AlphaFoldDB" id="A0A0M4FM73"/>
<comment type="subcellular location">
    <subcellularLocation>
        <location evidence="6 8">Cytoplasm</location>
    </subcellularLocation>
</comment>
<dbReference type="PANTHER" id="PTHR23359">
    <property type="entry name" value="NUCLEOTIDE KINASE"/>
    <property type="match status" value="1"/>
</dbReference>
<name>A0A0M4FM73_9BACI</name>
<feature type="binding site" evidence="6">
    <location>
        <position position="153"/>
    </location>
    <ligand>
        <name>Zn(2+)</name>
        <dbReference type="ChEBI" id="CHEBI:29105"/>
        <note>structural</note>
    </ligand>
</feature>
<proteinExistence type="inferred from homology"/>
<dbReference type="NCBIfam" id="NF001381">
    <property type="entry name" value="PRK00279.1-3"/>
    <property type="match status" value="1"/>
</dbReference>
<feature type="binding site" evidence="6">
    <location>
        <position position="171"/>
    </location>
    <ligand>
        <name>AMP</name>
        <dbReference type="ChEBI" id="CHEBI:456215"/>
    </ligand>
</feature>
<feature type="binding site" evidence="6">
    <location>
        <position position="31"/>
    </location>
    <ligand>
        <name>AMP</name>
        <dbReference type="ChEBI" id="CHEBI:456215"/>
    </ligand>
</feature>
<evidence type="ECO:0000256" key="2">
    <source>
        <dbReference type="ARBA" id="ARBA00022727"/>
    </source>
</evidence>
<comment type="pathway">
    <text evidence="6">Purine metabolism; AMP biosynthesis via salvage pathway; AMP from ADP: step 1/1.</text>
</comment>
<dbReference type="EMBL" id="CP012600">
    <property type="protein sequence ID" value="ALC83354.1"/>
    <property type="molecule type" value="Genomic_DNA"/>
</dbReference>
<dbReference type="GO" id="GO:0044209">
    <property type="term" value="P:AMP salvage"/>
    <property type="evidence" value="ECO:0007669"/>
    <property type="project" value="UniProtKB-UniRule"/>
</dbReference>
<feature type="binding site" evidence="6">
    <location>
        <position position="92"/>
    </location>
    <ligand>
        <name>AMP</name>
        <dbReference type="ChEBI" id="CHEBI:456215"/>
    </ligand>
</feature>
<feature type="binding site" evidence="6">
    <location>
        <begin position="57"/>
        <end position="59"/>
    </location>
    <ligand>
        <name>AMP</name>
        <dbReference type="ChEBI" id="CHEBI:456215"/>
    </ligand>
</feature>
<feature type="binding site" evidence="6">
    <location>
        <position position="160"/>
    </location>
    <ligand>
        <name>AMP</name>
        <dbReference type="ChEBI" id="CHEBI:456215"/>
    </ligand>
</feature>
<evidence type="ECO:0000256" key="1">
    <source>
        <dbReference type="ARBA" id="ARBA00022679"/>
    </source>
</evidence>
<dbReference type="Pfam" id="PF00406">
    <property type="entry name" value="ADK"/>
    <property type="match status" value="1"/>
</dbReference>
<evidence type="ECO:0000256" key="6">
    <source>
        <dbReference type="HAMAP-Rule" id="MF_00235"/>
    </source>
</evidence>
<dbReference type="Pfam" id="PF05191">
    <property type="entry name" value="ADK_lid"/>
    <property type="match status" value="1"/>
</dbReference>
<dbReference type="InterPro" id="IPR000850">
    <property type="entry name" value="Adenylat/UMP-CMP_kin"/>
</dbReference>
<dbReference type="SUPFAM" id="SSF52540">
    <property type="entry name" value="P-loop containing nucleoside triphosphate hydrolases"/>
    <property type="match status" value="1"/>
</dbReference>
<dbReference type="NCBIfam" id="TIGR01351">
    <property type="entry name" value="adk"/>
    <property type="match status" value="1"/>
</dbReference>
<dbReference type="GO" id="GO:0004017">
    <property type="term" value="F:AMP kinase activity"/>
    <property type="evidence" value="ECO:0007669"/>
    <property type="project" value="UniProtKB-UniRule"/>
</dbReference>
<dbReference type="InterPro" id="IPR033690">
    <property type="entry name" value="Adenylat_kinase_CS"/>
</dbReference>
<protein>
    <recommendedName>
        <fullName evidence="6 8">Adenylate kinase</fullName>
        <shortName evidence="6">AK</shortName>
        <ecNumber evidence="6 8">2.7.4.3</ecNumber>
    </recommendedName>
    <alternativeName>
        <fullName evidence="6">ATP-AMP transphosphorylase</fullName>
    </alternativeName>
    <alternativeName>
        <fullName evidence="6">ATP:AMP phosphotransferase</fullName>
    </alternativeName>
    <alternativeName>
        <fullName evidence="6">Adenylate monophosphate kinase</fullName>
    </alternativeName>
</protein>
<dbReference type="UniPathway" id="UPA00588">
    <property type="reaction ID" value="UER00649"/>
</dbReference>
<feature type="binding site" evidence="6">
    <location>
        <position position="150"/>
    </location>
    <ligand>
        <name>Zn(2+)</name>
        <dbReference type="ChEBI" id="CHEBI:29105"/>
        <note>structural</note>
    </ligand>
</feature>
<gene>
    <name evidence="6" type="primary">adk</name>
    <name evidence="10" type="ORF">AM592_18690</name>
</gene>
<comment type="function">
    <text evidence="6">Catalyzes the reversible transfer of the terminal phosphate group between ATP and AMP. Plays an important role in cellular energy homeostasis and in adenine nucleotide metabolism.</text>
</comment>
<feature type="binding site" evidence="6">
    <location>
        <position position="127"/>
    </location>
    <ligand>
        <name>ATP</name>
        <dbReference type="ChEBI" id="CHEBI:30616"/>
    </ligand>
</feature>
<dbReference type="InterPro" id="IPR006259">
    <property type="entry name" value="Adenyl_kin_sub"/>
</dbReference>
<reference evidence="11" key="1">
    <citation type="submission" date="2015-08" db="EMBL/GenBank/DDBJ databases">
        <title>Genome sequencing project for genomic taxonomy and phylogenomics of Bacillus-like bacteria.</title>
        <authorList>
            <person name="Liu B."/>
            <person name="Wang J."/>
            <person name="Zhu Y."/>
            <person name="Liu G."/>
            <person name="Chen Q."/>
            <person name="Chen Z."/>
            <person name="Lan J."/>
            <person name="Che J."/>
            <person name="Ge C."/>
            <person name="Shi H."/>
            <person name="Pan Z."/>
            <person name="Liu X."/>
        </authorList>
    </citation>
    <scope>NUCLEOTIDE SEQUENCE [LARGE SCALE GENOMIC DNA]</scope>
    <source>
        <strain evidence="11">FJAT-4402</strain>
    </source>
</reference>
<evidence type="ECO:0000256" key="8">
    <source>
        <dbReference type="RuleBase" id="RU003331"/>
    </source>
</evidence>
<comment type="catalytic activity">
    <reaction evidence="6 8">
        <text>AMP + ATP = 2 ADP</text>
        <dbReference type="Rhea" id="RHEA:12973"/>
        <dbReference type="ChEBI" id="CHEBI:30616"/>
        <dbReference type="ChEBI" id="CHEBI:456215"/>
        <dbReference type="ChEBI" id="CHEBI:456216"/>
        <dbReference type="EC" id="2.7.4.3"/>
    </reaction>
</comment>
<keyword evidence="4 6" id="KW-0418">Kinase</keyword>
<dbReference type="GO" id="GO:0008270">
    <property type="term" value="F:zinc ion binding"/>
    <property type="evidence" value="ECO:0007669"/>
    <property type="project" value="UniProtKB-UniRule"/>
</dbReference>
<keyword evidence="6" id="KW-0862">Zinc</keyword>
<comment type="similarity">
    <text evidence="6 7">Belongs to the adenylate kinase family.</text>
</comment>
<dbReference type="PATRIC" id="fig|1441095.3.peg.4117"/>
<dbReference type="PRINTS" id="PR00094">
    <property type="entry name" value="ADENYLTKNASE"/>
</dbReference>
<dbReference type="NCBIfam" id="NF001380">
    <property type="entry name" value="PRK00279.1-2"/>
    <property type="match status" value="1"/>
</dbReference>
<dbReference type="HAMAP" id="MF_00235">
    <property type="entry name" value="Adenylate_kinase_Adk"/>
    <property type="match status" value="1"/>
</dbReference>
<feature type="region of interest" description="LID" evidence="6">
    <location>
        <begin position="126"/>
        <end position="163"/>
    </location>
</feature>
<dbReference type="OrthoDB" id="9805030at2"/>
<dbReference type="RefSeq" id="WP_053605193.1">
    <property type="nucleotide sequence ID" value="NZ_CP012600.1"/>
</dbReference>
<reference evidence="10 11" key="2">
    <citation type="journal article" date="2016" name="Int. J. Syst. Evol. Microbiol.">
        <title>Bacillus gobiensis sp. nov., isolated from a soil sample.</title>
        <authorList>
            <person name="Liu B."/>
            <person name="Liu G.H."/>
            <person name="Cetin S."/>
            <person name="Schumann P."/>
            <person name="Pan Z.Z."/>
            <person name="Chen Q.Q."/>
        </authorList>
    </citation>
    <scope>NUCLEOTIDE SEQUENCE [LARGE SCALE GENOMIC DNA]</scope>
    <source>
        <strain evidence="10 11">FJAT-4402</strain>
    </source>
</reference>
<feature type="binding site" evidence="6">
    <location>
        <begin position="136"/>
        <end position="137"/>
    </location>
    <ligand>
        <name>ATP</name>
        <dbReference type="ChEBI" id="CHEBI:30616"/>
    </ligand>
</feature>
<evidence type="ECO:0000256" key="3">
    <source>
        <dbReference type="ARBA" id="ARBA00022741"/>
    </source>
</evidence>
<comment type="subunit">
    <text evidence="6 8">Monomer.</text>
</comment>
<keyword evidence="6" id="KW-0479">Metal-binding</keyword>
<dbReference type="CDD" id="cd01428">
    <property type="entry name" value="ADK"/>
    <property type="match status" value="1"/>
</dbReference>
<comment type="domain">
    <text evidence="6">Consists of three domains, a large central CORE domain and two small peripheral domains, NMPbind and LID, which undergo movements during catalysis. The LID domain closes over the site of phosphoryl transfer upon ATP binding. Assembling and dissambling the active center during each catalytic cycle provides an effective means to prevent ATP hydrolysis. Some bacteria have evolved a zinc-coordinating structure that stabilizes the LID domain.</text>
</comment>
<feature type="domain" description="Adenylate kinase active site lid" evidence="9">
    <location>
        <begin position="127"/>
        <end position="162"/>
    </location>
</feature>
<evidence type="ECO:0000256" key="4">
    <source>
        <dbReference type="ARBA" id="ARBA00022777"/>
    </source>
</evidence>
<dbReference type="PROSITE" id="PS00113">
    <property type="entry name" value="ADENYLATE_KINASE"/>
    <property type="match status" value="1"/>
</dbReference>
<feature type="binding site" evidence="6">
    <location>
        <position position="36"/>
    </location>
    <ligand>
        <name>AMP</name>
        <dbReference type="ChEBI" id="CHEBI:456215"/>
    </ligand>
</feature>
<dbReference type="InterPro" id="IPR007862">
    <property type="entry name" value="Adenylate_kinase_lid-dom"/>
</dbReference>
<keyword evidence="3 6" id="KW-0547">Nucleotide-binding</keyword>
<evidence type="ECO:0000256" key="5">
    <source>
        <dbReference type="ARBA" id="ARBA00022840"/>
    </source>
</evidence>
<keyword evidence="11" id="KW-1185">Reference proteome</keyword>
<dbReference type="GO" id="GO:0005737">
    <property type="term" value="C:cytoplasm"/>
    <property type="evidence" value="ECO:0007669"/>
    <property type="project" value="UniProtKB-SubCell"/>
</dbReference>
<feature type="binding site" evidence="6">
    <location>
        <position position="130"/>
    </location>
    <ligand>
        <name>Zn(2+)</name>
        <dbReference type="ChEBI" id="CHEBI:29105"/>
        <note>structural</note>
    </ligand>
</feature>
<keyword evidence="2 6" id="KW-0545">Nucleotide biosynthesis</keyword>
<evidence type="ECO:0000259" key="9">
    <source>
        <dbReference type="Pfam" id="PF05191"/>
    </source>
</evidence>
<feature type="binding site" evidence="6">
    <location>
        <begin position="10"/>
        <end position="15"/>
    </location>
    <ligand>
        <name>ATP</name>
        <dbReference type="ChEBI" id="CHEBI:30616"/>
    </ligand>
</feature>
<evidence type="ECO:0000256" key="7">
    <source>
        <dbReference type="RuleBase" id="RU003330"/>
    </source>
</evidence>
<dbReference type="FunFam" id="3.40.50.300:FF:000106">
    <property type="entry name" value="Adenylate kinase mitochondrial"/>
    <property type="match status" value="1"/>
</dbReference>
<keyword evidence="1 6" id="KW-0808">Transferase</keyword>
<feature type="binding site" evidence="6">
    <location>
        <begin position="85"/>
        <end position="88"/>
    </location>
    <ligand>
        <name>AMP</name>
        <dbReference type="ChEBI" id="CHEBI:456215"/>
    </ligand>
</feature>
<dbReference type="Proteomes" id="UP000067625">
    <property type="component" value="Chromosome"/>
</dbReference>
<dbReference type="STRING" id="1441095.AM592_18690"/>
<dbReference type="GO" id="GO:0005524">
    <property type="term" value="F:ATP binding"/>
    <property type="evidence" value="ECO:0007669"/>
    <property type="project" value="UniProtKB-UniRule"/>
</dbReference>
<feature type="region of interest" description="NMP" evidence="6">
    <location>
        <begin position="30"/>
        <end position="59"/>
    </location>
</feature>
<sequence length="217" mass="23961">MNLVLMGLPGAGKGTQAERIVEDYGIPHISTGDMFRAAMKEETALGLKAKSFIDKGELVPDEVTIGIVEERLGKNDCSNGFLLDGFPRTVAQAGALEDILAKQDKSIDYVININVDKDILMERLTGRRICKNCGATYHLVFNPPSKEGVCDKCGGELYQREDDNEKTVSNRLEVNVKQTKPLLEFYSDKGYLVDIDGQKNINEVYGDIKDLLGSLNK</sequence>
<dbReference type="EC" id="2.7.4.3" evidence="6 8"/>
<dbReference type="Gene3D" id="3.40.50.300">
    <property type="entry name" value="P-loop containing nucleotide triphosphate hydrolases"/>
    <property type="match status" value="1"/>
</dbReference>
<evidence type="ECO:0000313" key="11">
    <source>
        <dbReference type="Proteomes" id="UP000067625"/>
    </source>
</evidence>
<feature type="binding site" evidence="6">
    <location>
        <position position="133"/>
    </location>
    <ligand>
        <name>Zn(2+)</name>
        <dbReference type="ChEBI" id="CHEBI:29105"/>
        <note>structural</note>
    </ligand>
</feature>
<organism evidence="10 11">
    <name type="scientific">Bacillus gobiensis</name>
    <dbReference type="NCBI Taxonomy" id="1441095"/>
    <lineage>
        <taxon>Bacteria</taxon>
        <taxon>Bacillati</taxon>
        <taxon>Bacillota</taxon>
        <taxon>Bacilli</taxon>
        <taxon>Bacillales</taxon>
        <taxon>Bacillaceae</taxon>
        <taxon>Bacillus</taxon>
    </lineage>
</organism>